<reference evidence="7 8" key="1">
    <citation type="submission" date="2021-07" db="EMBL/GenBank/DDBJ databases">
        <title>The Aristolochia fimbriata genome: insights into angiosperm evolution, floral development and chemical biosynthesis.</title>
        <authorList>
            <person name="Jiao Y."/>
        </authorList>
    </citation>
    <scope>NUCLEOTIDE SEQUENCE [LARGE SCALE GENOMIC DNA]</scope>
    <source>
        <strain evidence="7">IBCAS-2021</strain>
        <tissue evidence="7">Leaf</tissue>
    </source>
</reference>
<dbReference type="InterPro" id="IPR036898">
    <property type="entry name" value="RNA_pol_Rpb7-like_N_sf"/>
</dbReference>
<feature type="compositionally biased region" description="Basic and acidic residues" evidence="6">
    <location>
        <begin position="220"/>
        <end position="238"/>
    </location>
</feature>
<evidence type="ECO:0000256" key="3">
    <source>
        <dbReference type="ARBA" id="ARBA00023163"/>
    </source>
</evidence>
<dbReference type="PANTHER" id="PTHR12709">
    <property type="entry name" value="DNA-DIRECTED RNA POLYMERASE II, III"/>
    <property type="match status" value="1"/>
</dbReference>
<name>A0AAV7EB43_ARIFI</name>
<comment type="function">
    <text evidence="5">DNA-dependent RNA polymerase which catalyzes the transcription of DNA into RNA using the four ribonucleoside triphosphates as substrates.</text>
</comment>
<evidence type="ECO:0000313" key="7">
    <source>
        <dbReference type="EMBL" id="KAG9445061.1"/>
    </source>
</evidence>
<keyword evidence="2 5" id="KW-0240">DNA-directed RNA polymerase</keyword>
<sequence>MEGFRVADTNLIIYIHPSKANKVKQAVFRQLSSSLFQFDEAFSGVLLAFEISFQDKTAKLLPGIAPYLSGRAKAKLLIFSPKPDMLLEGKVVKLGRESVHVIVFGFSSAVITSDDILEEFRYNLKHGEEVFASSSHKKHVIKVGTMLRFSVKSFDEDILHICGSLVPTDTGCISWLSKHSRDGALTHSNLTQEKSETGSISWLNKHSRVGALPHSNLTQEKSETGRSSKKLKDNNKEQDELELDSIGSCGRGMVLDSERPHKSKKRRTSKS</sequence>
<accession>A0AAV7EB43</accession>
<comment type="caution">
    <text evidence="7">The sequence shown here is derived from an EMBL/GenBank/DDBJ whole genome shotgun (WGS) entry which is preliminary data.</text>
</comment>
<dbReference type="Gene3D" id="3.30.1490.120">
    <property type="entry name" value="RNA polymerase Rpb7-like, N-terminal domain"/>
    <property type="match status" value="1"/>
</dbReference>
<dbReference type="GO" id="GO:0005736">
    <property type="term" value="C:RNA polymerase I complex"/>
    <property type="evidence" value="ECO:0007669"/>
    <property type="project" value="TreeGrafter"/>
</dbReference>
<dbReference type="AlphaFoldDB" id="A0AAV7EB43"/>
<dbReference type="GO" id="GO:0006352">
    <property type="term" value="P:DNA-templated transcription initiation"/>
    <property type="evidence" value="ECO:0007669"/>
    <property type="project" value="UniProtKB-UniRule"/>
</dbReference>
<evidence type="ECO:0000256" key="1">
    <source>
        <dbReference type="ARBA" id="ARBA00004123"/>
    </source>
</evidence>
<proteinExistence type="predicted"/>
<evidence type="ECO:0000256" key="4">
    <source>
        <dbReference type="ARBA" id="ARBA00023242"/>
    </source>
</evidence>
<evidence type="ECO:0000256" key="2">
    <source>
        <dbReference type="ARBA" id="ARBA00022478"/>
    </source>
</evidence>
<feature type="region of interest" description="Disordered" evidence="6">
    <location>
        <begin position="211"/>
        <end position="271"/>
    </location>
</feature>
<dbReference type="PANTHER" id="PTHR12709:SF5">
    <property type="entry name" value="DNA-DIRECTED RNA POLYMERASE I SUBUNIT RPA43"/>
    <property type="match status" value="1"/>
</dbReference>
<evidence type="ECO:0000313" key="8">
    <source>
        <dbReference type="Proteomes" id="UP000825729"/>
    </source>
</evidence>
<feature type="compositionally biased region" description="Basic residues" evidence="6">
    <location>
        <begin position="261"/>
        <end position="271"/>
    </location>
</feature>
<evidence type="ECO:0000256" key="5">
    <source>
        <dbReference type="RuleBase" id="RU369086"/>
    </source>
</evidence>
<dbReference type="GO" id="GO:0006362">
    <property type="term" value="P:transcription elongation by RNA polymerase I"/>
    <property type="evidence" value="ECO:0007669"/>
    <property type="project" value="TreeGrafter"/>
</dbReference>
<organism evidence="7 8">
    <name type="scientific">Aristolochia fimbriata</name>
    <name type="common">White veined hardy Dutchman's pipe vine</name>
    <dbReference type="NCBI Taxonomy" id="158543"/>
    <lineage>
        <taxon>Eukaryota</taxon>
        <taxon>Viridiplantae</taxon>
        <taxon>Streptophyta</taxon>
        <taxon>Embryophyta</taxon>
        <taxon>Tracheophyta</taxon>
        <taxon>Spermatophyta</taxon>
        <taxon>Magnoliopsida</taxon>
        <taxon>Magnoliidae</taxon>
        <taxon>Piperales</taxon>
        <taxon>Aristolochiaceae</taxon>
        <taxon>Aristolochia</taxon>
    </lineage>
</organism>
<protein>
    <recommendedName>
        <fullName evidence="5">DNA-directed RNA polymerase subunit</fullName>
    </recommendedName>
</protein>
<dbReference type="InterPro" id="IPR045113">
    <property type="entry name" value="Rpb7-like"/>
</dbReference>
<comment type="subcellular location">
    <subcellularLocation>
        <location evidence="1 5">Nucleus</location>
    </subcellularLocation>
</comment>
<keyword evidence="3 5" id="KW-0804">Transcription</keyword>
<gene>
    <name evidence="7" type="ORF">H6P81_016401</name>
</gene>
<evidence type="ECO:0000256" key="6">
    <source>
        <dbReference type="SAM" id="MobiDB-lite"/>
    </source>
</evidence>
<dbReference type="Proteomes" id="UP000825729">
    <property type="component" value="Unassembled WGS sequence"/>
</dbReference>
<dbReference type="Gene3D" id="2.40.50.1060">
    <property type="match status" value="1"/>
</dbReference>
<keyword evidence="4 5" id="KW-0539">Nucleus</keyword>
<dbReference type="EMBL" id="JAINDJ010000006">
    <property type="protein sequence ID" value="KAG9445061.1"/>
    <property type="molecule type" value="Genomic_DNA"/>
</dbReference>
<keyword evidence="8" id="KW-1185">Reference proteome</keyword>